<dbReference type="AlphaFoldDB" id="A0A366IFV7"/>
<keyword evidence="2" id="KW-0464">Manganese</keyword>
<dbReference type="InterPro" id="IPR007760">
    <property type="entry name" value="Mn_catalase"/>
</dbReference>
<evidence type="ECO:0000256" key="1">
    <source>
        <dbReference type="ARBA" id="ARBA00007644"/>
    </source>
</evidence>
<evidence type="ECO:0000256" key="2">
    <source>
        <dbReference type="PIRSR" id="PIRSR607760-1"/>
    </source>
</evidence>
<dbReference type="RefSeq" id="WP_113919433.1">
    <property type="nucleotide sequence ID" value="NZ_CALNCS010000005.1"/>
</dbReference>
<keyword evidence="5" id="KW-1185">Reference proteome</keyword>
<evidence type="ECO:0000256" key="3">
    <source>
        <dbReference type="PIRSR" id="PIRSR607760-2"/>
    </source>
</evidence>
<dbReference type="GO" id="GO:0046872">
    <property type="term" value="F:metal ion binding"/>
    <property type="evidence" value="ECO:0007669"/>
    <property type="project" value="UniProtKB-KW"/>
</dbReference>
<feature type="binding site" evidence="2">
    <location>
        <position position="68"/>
    </location>
    <ligand>
        <name>Mn(2+)</name>
        <dbReference type="ChEBI" id="CHEBI:29035"/>
        <label>1</label>
    </ligand>
</feature>
<dbReference type="CDD" id="cd01051">
    <property type="entry name" value="Mn_catalase"/>
    <property type="match status" value="1"/>
</dbReference>
<evidence type="ECO:0000313" key="4">
    <source>
        <dbReference type="EMBL" id="RBP70226.1"/>
    </source>
</evidence>
<evidence type="ECO:0000313" key="5">
    <source>
        <dbReference type="Proteomes" id="UP000253490"/>
    </source>
</evidence>
<feature type="binding site" evidence="2">
    <location>
        <position position="35"/>
    </location>
    <ligand>
        <name>Mn(2+)</name>
        <dbReference type="ChEBI" id="CHEBI:29035"/>
        <label>1</label>
    </ligand>
</feature>
<organism evidence="4 5">
    <name type="scientific">Alkalibaculum bacchi</name>
    <dbReference type="NCBI Taxonomy" id="645887"/>
    <lineage>
        <taxon>Bacteria</taxon>
        <taxon>Bacillati</taxon>
        <taxon>Bacillota</taxon>
        <taxon>Clostridia</taxon>
        <taxon>Eubacteriales</taxon>
        <taxon>Eubacteriaceae</taxon>
        <taxon>Alkalibaculum</taxon>
    </lineage>
</organism>
<feature type="binding site" evidence="2">
    <location>
        <position position="169"/>
    </location>
    <ligand>
        <name>Mn(2+)</name>
        <dbReference type="ChEBI" id="CHEBI:29035"/>
        <label>1</label>
    </ligand>
</feature>
<keyword evidence="3" id="KW-0106">Calcium</keyword>
<accession>A0A366IFV7</accession>
<keyword evidence="4" id="KW-0946">Virion</keyword>
<reference evidence="4 5" key="1">
    <citation type="submission" date="2018-06" db="EMBL/GenBank/DDBJ databases">
        <title>Genomic Encyclopedia of Type Strains, Phase IV (KMG-IV): sequencing the most valuable type-strain genomes for metagenomic binning, comparative biology and taxonomic classification.</title>
        <authorList>
            <person name="Goeker M."/>
        </authorList>
    </citation>
    <scope>NUCLEOTIDE SEQUENCE [LARGE SCALE GENOMIC DNA]</scope>
    <source>
        <strain evidence="4 5">DSM 22112</strain>
    </source>
</reference>
<dbReference type="Gene3D" id="1.20.1260.10">
    <property type="match status" value="1"/>
</dbReference>
<proteinExistence type="inferred from homology"/>
<dbReference type="InterPro" id="IPR039377">
    <property type="entry name" value="Mn_catalase_dom"/>
</dbReference>
<protein>
    <submittedName>
        <fullName evidence="4">Spore coat protein JC</fullName>
    </submittedName>
</protein>
<dbReference type="Pfam" id="PF05067">
    <property type="entry name" value="Mn_catalase"/>
    <property type="match status" value="1"/>
</dbReference>
<dbReference type="SUPFAM" id="SSF47240">
    <property type="entry name" value="Ferritin-like"/>
    <property type="match status" value="1"/>
</dbReference>
<comment type="cofactor">
    <cofactor evidence="2">
        <name>Mn(2+)</name>
        <dbReference type="ChEBI" id="CHEBI:29035"/>
    </cofactor>
    <text evidence="2">Binds 2 manganese ions per subunit.</text>
</comment>
<name>A0A366IFV7_9FIRM</name>
<dbReference type="OrthoDB" id="9800585at2"/>
<dbReference type="EMBL" id="QNRX01000001">
    <property type="protein sequence ID" value="RBP70226.1"/>
    <property type="molecule type" value="Genomic_DNA"/>
</dbReference>
<comment type="cofactor">
    <cofactor evidence="3">
        <name>Ca(2+)</name>
        <dbReference type="ChEBI" id="CHEBI:29108"/>
    </cofactor>
    <text evidence="3">Binds 1 Ca(2+) ion per subunit.</text>
</comment>
<comment type="similarity">
    <text evidence="1">Belongs to the manganese catalase family.</text>
</comment>
<dbReference type="InterPro" id="IPR009078">
    <property type="entry name" value="Ferritin-like_SF"/>
</dbReference>
<keyword evidence="4" id="KW-0167">Capsid protein</keyword>
<feature type="binding site" evidence="2">
    <location>
        <position position="65"/>
    </location>
    <ligand>
        <name>Mn(2+)</name>
        <dbReference type="ChEBI" id="CHEBI:29035"/>
        <label>1</label>
    </ligand>
</feature>
<dbReference type="InterPro" id="IPR012347">
    <property type="entry name" value="Ferritin-like"/>
</dbReference>
<dbReference type="Proteomes" id="UP000253490">
    <property type="component" value="Unassembled WGS sequence"/>
</dbReference>
<sequence>MWIYEKKTQIPVKVSGKDVRMAKNVLEQYGGADGELSASLRYLTQRYAMPINLGKAVLTDIGTEELAHLEIVATLYSKLIEGATKQELIDAGFDAYYIDHGFNPFYVNAAGNPHTVTYIQTKGDPVVDMYEDMAAEQKARITYEHLLKMTDDPHVKNVLKYLREREIVHFQRFGETLRIINECMGKSAK</sequence>
<keyword evidence="2" id="KW-0479">Metal-binding</keyword>
<feature type="binding site" evidence="2">
    <location>
        <position position="136"/>
    </location>
    <ligand>
        <name>Mn(2+)</name>
        <dbReference type="ChEBI" id="CHEBI:29035"/>
        <label>1</label>
    </ligand>
</feature>
<feature type="binding site" evidence="3">
    <location>
        <position position="60"/>
    </location>
    <ligand>
        <name>Ca(2+)</name>
        <dbReference type="ChEBI" id="CHEBI:29108"/>
    </ligand>
</feature>
<gene>
    <name evidence="4" type="ORF">DES36_101286</name>
</gene>
<comment type="caution">
    <text evidence="4">The sequence shown here is derived from an EMBL/GenBank/DDBJ whole genome shotgun (WGS) entry which is preliminary data.</text>
</comment>